<gene>
    <name evidence="3" type="ORF">POPTR_019G062700</name>
</gene>
<feature type="region of interest" description="Disordered" evidence="1">
    <location>
        <begin position="1"/>
        <end position="30"/>
    </location>
</feature>
<evidence type="ECO:0000256" key="1">
    <source>
        <dbReference type="SAM" id="MobiDB-lite"/>
    </source>
</evidence>
<feature type="compositionally biased region" description="Basic and acidic residues" evidence="1">
    <location>
        <begin position="10"/>
        <end position="30"/>
    </location>
</feature>
<dbReference type="PANTHER" id="PTHR33064">
    <property type="entry name" value="POL PROTEIN"/>
    <property type="match status" value="1"/>
</dbReference>
<feature type="domain" description="Reverse transcriptase/retrotransposon-derived protein RNase H-like" evidence="2">
    <location>
        <begin position="34"/>
        <end position="109"/>
    </location>
</feature>
<dbReference type="InterPro" id="IPR041577">
    <property type="entry name" value="RT_RNaseH_2"/>
</dbReference>
<dbReference type="SUPFAM" id="SSF56672">
    <property type="entry name" value="DNA/RNA polymerases"/>
    <property type="match status" value="1"/>
</dbReference>
<name>A0A2K1WQH5_POPTR</name>
<proteinExistence type="predicted"/>
<dbReference type="InParanoid" id="A0A2K1WQH5"/>
<evidence type="ECO:0000259" key="2">
    <source>
        <dbReference type="Pfam" id="PF17919"/>
    </source>
</evidence>
<dbReference type="Proteomes" id="UP000006729">
    <property type="component" value="Chromosome 19"/>
</dbReference>
<organism evidence="3 4">
    <name type="scientific">Populus trichocarpa</name>
    <name type="common">Western balsam poplar</name>
    <name type="synonym">Populus balsamifera subsp. trichocarpa</name>
    <dbReference type="NCBI Taxonomy" id="3694"/>
    <lineage>
        <taxon>Eukaryota</taxon>
        <taxon>Viridiplantae</taxon>
        <taxon>Streptophyta</taxon>
        <taxon>Embryophyta</taxon>
        <taxon>Tracheophyta</taxon>
        <taxon>Spermatophyta</taxon>
        <taxon>Magnoliopsida</taxon>
        <taxon>eudicotyledons</taxon>
        <taxon>Gunneridae</taxon>
        <taxon>Pentapetalae</taxon>
        <taxon>rosids</taxon>
        <taxon>fabids</taxon>
        <taxon>Malpighiales</taxon>
        <taxon>Salicaceae</taxon>
        <taxon>Saliceae</taxon>
        <taxon>Populus</taxon>
    </lineage>
</organism>
<dbReference type="InterPro" id="IPR043502">
    <property type="entry name" value="DNA/RNA_pol_sf"/>
</dbReference>
<dbReference type="Pfam" id="PF17919">
    <property type="entry name" value="RT_RNaseH_2"/>
    <property type="match status" value="1"/>
</dbReference>
<protein>
    <recommendedName>
        <fullName evidence="2">Reverse transcriptase/retrotransposon-derived protein RNase H-like domain-containing protein</fullName>
    </recommendedName>
</protein>
<dbReference type="PANTHER" id="PTHR33064:SF37">
    <property type="entry name" value="RIBONUCLEASE H"/>
    <property type="match status" value="1"/>
</dbReference>
<dbReference type="EMBL" id="CM009308">
    <property type="protein sequence ID" value="PNS90786.1"/>
    <property type="molecule type" value="Genomic_DNA"/>
</dbReference>
<evidence type="ECO:0000313" key="4">
    <source>
        <dbReference type="Proteomes" id="UP000006729"/>
    </source>
</evidence>
<keyword evidence="4" id="KW-1185">Reference proteome</keyword>
<sequence length="109" mass="12404">MNDCSWMYRDSPKEAQEKSSRLESSNDRNHQVSQKLIKSLSYLGIPDPKAFLIIEIDASNIGYGGIVKQKVQNHEQVVWYHSGIWSGPQTKYSTIKNKILSIVLCISSF</sequence>
<reference evidence="3 4" key="1">
    <citation type="journal article" date="2006" name="Science">
        <title>The genome of black cottonwood, Populus trichocarpa (Torr. &amp; Gray).</title>
        <authorList>
            <person name="Tuskan G.A."/>
            <person name="Difazio S."/>
            <person name="Jansson S."/>
            <person name="Bohlmann J."/>
            <person name="Grigoriev I."/>
            <person name="Hellsten U."/>
            <person name="Putnam N."/>
            <person name="Ralph S."/>
            <person name="Rombauts S."/>
            <person name="Salamov A."/>
            <person name="Schein J."/>
            <person name="Sterck L."/>
            <person name="Aerts A."/>
            <person name="Bhalerao R.R."/>
            <person name="Bhalerao R.P."/>
            <person name="Blaudez D."/>
            <person name="Boerjan W."/>
            <person name="Brun A."/>
            <person name="Brunner A."/>
            <person name="Busov V."/>
            <person name="Campbell M."/>
            <person name="Carlson J."/>
            <person name="Chalot M."/>
            <person name="Chapman J."/>
            <person name="Chen G.L."/>
            <person name="Cooper D."/>
            <person name="Coutinho P.M."/>
            <person name="Couturier J."/>
            <person name="Covert S."/>
            <person name="Cronk Q."/>
            <person name="Cunningham R."/>
            <person name="Davis J."/>
            <person name="Degroeve S."/>
            <person name="Dejardin A."/>
            <person name="Depamphilis C."/>
            <person name="Detter J."/>
            <person name="Dirks B."/>
            <person name="Dubchak I."/>
            <person name="Duplessis S."/>
            <person name="Ehlting J."/>
            <person name="Ellis B."/>
            <person name="Gendler K."/>
            <person name="Goodstein D."/>
            <person name="Gribskov M."/>
            <person name="Grimwood J."/>
            <person name="Groover A."/>
            <person name="Gunter L."/>
            <person name="Hamberger B."/>
            <person name="Heinze B."/>
            <person name="Helariutta Y."/>
            <person name="Henrissat B."/>
            <person name="Holligan D."/>
            <person name="Holt R."/>
            <person name="Huang W."/>
            <person name="Islam-Faridi N."/>
            <person name="Jones S."/>
            <person name="Jones-Rhoades M."/>
            <person name="Jorgensen R."/>
            <person name="Joshi C."/>
            <person name="Kangasjarvi J."/>
            <person name="Karlsson J."/>
            <person name="Kelleher C."/>
            <person name="Kirkpatrick R."/>
            <person name="Kirst M."/>
            <person name="Kohler A."/>
            <person name="Kalluri U."/>
            <person name="Larimer F."/>
            <person name="Leebens-Mack J."/>
            <person name="Leple J.C."/>
            <person name="Locascio P."/>
            <person name="Lou Y."/>
            <person name="Lucas S."/>
            <person name="Martin F."/>
            <person name="Montanini B."/>
            <person name="Napoli C."/>
            <person name="Nelson D.R."/>
            <person name="Nelson C."/>
            <person name="Nieminen K."/>
            <person name="Nilsson O."/>
            <person name="Pereda V."/>
            <person name="Peter G."/>
            <person name="Philippe R."/>
            <person name="Pilate G."/>
            <person name="Poliakov A."/>
            <person name="Razumovskaya J."/>
            <person name="Richardson P."/>
            <person name="Rinaldi C."/>
            <person name="Ritland K."/>
            <person name="Rouze P."/>
            <person name="Ryaboy D."/>
            <person name="Schmutz J."/>
            <person name="Schrader J."/>
            <person name="Segerman B."/>
            <person name="Shin H."/>
            <person name="Siddiqui A."/>
            <person name="Sterky F."/>
            <person name="Terry A."/>
            <person name="Tsai C.J."/>
            <person name="Uberbacher E."/>
            <person name="Unneberg P."/>
            <person name="Vahala J."/>
            <person name="Wall K."/>
            <person name="Wessler S."/>
            <person name="Yang G."/>
            <person name="Yin T."/>
            <person name="Douglas C."/>
            <person name="Marra M."/>
            <person name="Sandberg G."/>
            <person name="Van de Peer Y."/>
            <person name="Rokhsar D."/>
        </authorList>
    </citation>
    <scope>NUCLEOTIDE SEQUENCE [LARGE SCALE GENOMIC DNA]</scope>
    <source>
        <strain evidence="4">cv. Nisqually</strain>
    </source>
</reference>
<evidence type="ECO:0000313" key="3">
    <source>
        <dbReference type="EMBL" id="PNS90786.1"/>
    </source>
</evidence>
<dbReference type="AlphaFoldDB" id="A0A2K1WQH5"/>
<dbReference type="InterPro" id="IPR051320">
    <property type="entry name" value="Viral_Replic_Matur_Polypro"/>
</dbReference>
<accession>A0A2K1WQH5</accession>